<feature type="compositionally biased region" description="Pro residues" evidence="3">
    <location>
        <begin position="319"/>
        <end position="332"/>
    </location>
</feature>
<feature type="compositionally biased region" description="Low complexity" evidence="3">
    <location>
        <begin position="39"/>
        <end position="82"/>
    </location>
</feature>
<dbReference type="EMBL" id="JAANOU010000001">
    <property type="protein sequence ID" value="NIH82705.1"/>
    <property type="molecule type" value="Genomic_DNA"/>
</dbReference>
<organism evidence="5 6">
    <name type="scientific">Amycolatopsis viridis</name>
    <dbReference type="NCBI Taxonomy" id="185678"/>
    <lineage>
        <taxon>Bacteria</taxon>
        <taxon>Bacillati</taxon>
        <taxon>Actinomycetota</taxon>
        <taxon>Actinomycetes</taxon>
        <taxon>Pseudonocardiales</taxon>
        <taxon>Pseudonocardiaceae</taxon>
        <taxon>Amycolatopsis</taxon>
    </lineage>
</organism>
<dbReference type="Proteomes" id="UP000754495">
    <property type="component" value="Unassembled WGS sequence"/>
</dbReference>
<feature type="region of interest" description="Disordered" evidence="3">
    <location>
        <begin position="1"/>
        <end position="138"/>
    </location>
</feature>
<reference evidence="5 6" key="1">
    <citation type="submission" date="2020-03" db="EMBL/GenBank/DDBJ databases">
        <title>Sequencing the genomes of 1000 actinobacteria strains.</title>
        <authorList>
            <person name="Klenk H.-P."/>
        </authorList>
    </citation>
    <scope>NUCLEOTIDE SEQUENCE [LARGE SCALE GENOMIC DNA]</scope>
    <source>
        <strain evidence="5 6">DSM 45668</strain>
    </source>
</reference>
<protein>
    <submittedName>
        <fullName evidence="5">Mce-associated membrane protein</fullName>
    </submittedName>
</protein>
<keyword evidence="4" id="KW-1133">Transmembrane helix</keyword>
<keyword evidence="4" id="KW-0812">Transmembrane</keyword>
<evidence type="ECO:0000256" key="4">
    <source>
        <dbReference type="SAM" id="Phobius"/>
    </source>
</evidence>
<evidence type="ECO:0000313" key="5">
    <source>
        <dbReference type="EMBL" id="NIH82705.1"/>
    </source>
</evidence>
<comment type="subcellular location">
    <subcellularLocation>
        <location evidence="1">Membrane</location>
    </subcellularLocation>
</comment>
<evidence type="ECO:0000313" key="6">
    <source>
        <dbReference type="Proteomes" id="UP000754495"/>
    </source>
</evidence>
<dbReference type="RefSeq" id="WP_167120175.1">
    <property type="nucleotide sequence ID" value="NZ_JAANOU010000001.1"/>
</dbReference>
<keyword evidence="6" id="KW-1185">Reference proteome</keyword>
<feature type="compositionally biased region" description="Basic and acidic residues" evidence="3">
    <location>
        <begin position="103"/>
        <end position="114"/>
    </location>
</feature>
<dbReference type="PANTHER" id="PTHR37042">
    <property type="entry name" value="OUTER MEMBRANE PROTEIN RV1973"/>
    <property type="match status" value="1"/>
</dbReference>
<evidence type="ECO:0000256" key="1">
    <source>
        <dbReference type="ARBA" id="ARBA00004370"/>
    </source>
</evidence>
<gene>
    <name evidence="5" type="ORF">FHX46_005235</name>
</gene>
<feature type="compositionally biased region" description="Low complexity" evidence="3">
    <location>
        <begin position="117"/>
        <end position="126"/>
    </location>
</feature>
<proteinExistence type="predicted"/>
<sequence length="332" mass="35075">MPPSRRQTPPVRRRPKIAGAGIRRPSPSPRPRDEDHPNTADIADTTDITDSADTVDTAVAGEAPDGNAAPAAAPADAPAAAEAPEEADALQEAAPRRPSPRPKTRDAGEPRPDSYAEAEAAAAEPAEAGEPDEAAPRRKPSPYVLAGALFGLALVLAGFAVWFKIEDNRVEALTSNTALLDTARTVEVGKAASGAVESLFSYDYNNIAKTQNAAKDLLLNDDVRNTYNAIFGDVERLAPQQKIVVTVKATRNAVVTLQDDRAKVMVFVDQTSTRTDQNQTASGSAQLWLNMQYVDGKWKVSALNTYQAEQPPAAATPAPSSPAPPASPAPSR</sequence>
<dbReference type="PANTHER" id="PTHR37042:SF4">
    <property type="entry name" value="OUTER MEMBRANE PROTEIN RV1973"/>
    <property type="match status" value="1"/>
</dbReference>
<feature type="region of interest" description="Disordered" evidence="3">
    <location>
        <begin position="308"/>
        <end position="332"/>
    </location>
</feature>
<name>A0ABX0T464_9PSEU</name>
<accession>A0ABX0T464</accession>
<feature type="transmembrane region" description="Helical" evidence="4">
    <location>
        <begin position="143"/>
        <end position="163"/>
    </location>
</feature>
<evidence type="ECO:0000256" key="3">
    <source>
        <dbReference type="SAM" id="MobiDB-lite"/>
    </source>
</evidence>
<keyword evidence="2 4" id="KW-0472">Membrane</keyword>
<comment type="caution">
    <text evidence="5">The sequence shown here is derived from an EMBL/GenBank/DDBJ whole genome shotgun (WGS) entry which is preliminary data.</text>
</comment>
<evidence type="ECO:0000256" key="2">
    <source>
        <dbReference type="ARBA" id="ARBA00023136"/>
    </source>
</evidence>